<feature type="domain" description="DUF4123" evidence="1">
    <location>
        <begin position="26"/>
        <end position="146"/>
    </location>
</feature>
<organism evidence="2 3">
    <name type="scientific">Bowmanella yangjiangensis</name>
    <dbReference type="NCBI Taxonomy" id="2811230"/>
    <lineage>
        <taxon>Bacteria</taxon>
        <taxon>Pseudomonadati</taxon>
        <taxon>Pseudomonadota</taxon>
        <taxon>Gammaproteobacteria</taxon>
        <taxon>Alteromonadales</taxon>
        <taxon>Alteromonadaceae</taxon>
        <taxon>Bowmanella</taxon>
    </lineage>
</organism>
<comment type="caution">
    <text evidence="2">The sequence shown here is derived from an EMBL/GenBank/DDBJ whole genome shotgun (WGS) entry which is preliminary data.</text>
</comment>
<evidence type="ECO:0000259" key="1">
    <source>
        <dbReference type="Pfam" id="PF13503"/>
    </source>
</evidence>
<dbReference type="Proteomes" id="UP000663992">
    <property type="component" value="Unassembled WGS sequence"/>
</dbReference>
<proteinExistence type="predicted"/>
<name>A0ABS3CZK9_9ALTE</name>
<gene>
    <name evidence="2" type="ORF">J0A65_21955</name>
</gene>
<protein>
    <submittedName>
        <fullName evidence="2">DUF4123 domain-containing protein</fullName>
    </submittedName>
</protein>
<sequence>MFARLTEFMALPRVELPQAMPGDEALYFIIDTVLQPDAARQLYGIGGAIEARRLFLGTVFESLAEYSPLWIKVEAGSDVADLARDLCVSKRAGIVVGIATTEEAAFKHAQGLLQMRSAGAGDALARFYDPLFWSALALTASGSQRAALFGPWRRVWTSAEPGDEATWLTWENSVDSTATPTAAFPLSVSSEALGTHEDLRWFYWLCEQREAMQHTLLPESLPLVIDNLRLLASYGIQNGRHLQRLLPQLDRVPLTQQEDSMAVLNSSLPSYQKVQRLEGTKT</sequence>
<reference evidence="2 3" key="1">
    <citation type="submission" date="2021-03" db="EMBL/GenBank/DDBJ databases">
        <title>novel species isolated from a fishpond in China.</title>
        <authorList>
            <person name="Lu H."/>
            <person name="Cai Z."/>
        </authorList>
    </citation>
    <scope>NUCLEOTIDE SEQUENCE [LARGE SCALE GENOMIC DNA]</scope>
    <source>
        <strain evidence="2 3">Y57</strain>
    </source>
</reference>
<dbReference type="EMBL" id="JAFKCS010000092">
    <property type="protein sequence ID" value="MBN7822542.1"/>
    <property type="molecule type" value="Genomic_DNA"/>
</dbReference>
<evidence type="ECO:0000313" key="3">
    <source>
        <dbReference type="Proteomes" id="UP000663992"/>
    </source>
</evidence>
<accession>A0ABS3CZK9</accession>
<evidence type="ECO:0000313" key="2">
    <source>
        <dbReference type="EMBL" id="MBN7822542.1"/>
    </source>
</evidence>
<dbReference type="InterPro" id="IPR025391">
    <property type="entry name" value="DUF4123"/>
</dbReference>
<keyword evidence="3" id="KW-1185">Reference proteome</keyword>
<dbReference type="Pfam" id="PF13503">
    <property type="entry name" value="DUF4123"/>
    <property type="match status" value="1"/>
</dbReference>
<dbReference type="RefSeq" id="WP_206596455.1">
    <property type="nucleotide sequence ID" value="NZ_JAFKCS010000092.1"/>
</dbReference>